<reference evidence="4 5" key="1">
    <citation type="submission" date="2012-02" db="EMBL/GenBank/DDBJ databases">
        <title>Complete genome sequence of Phycisphaera mikurensis NBRC 102666.</title>
        <authorList>
            <person name="Ankai A."/>
            <person name="Hosoyama A."/>
            <person name="Terui Y."/>
            <person name="Sekine M."/>
            <person name="Fukai R."/>
            <person name="Kato Y."/>
            <person name="Nakamura S."/>
            <person name="Yamada-Narita S."/>
            <person name="Kawakoshi A."/>
            <person name="Fukunaga Y."/>
            <person name="Yamazaki S."/>
            <person name="Fujita N."/>
        </authorList>
    </citation>
    <scope>NUCLEOTIDE SEQUENCE [LARGE SCALE GENOMIC DNA]</scope>
    <source>
        <strain evidence="5">NBRC 102666 / KCTC 22515 / FYK2301M01</strain>
    </source>
</reference>
<keyword evidence="1 2" id="KW-0732">Signal</keyword>
<dbReference type="OrthoDB" id="9760892at2"/>
<keyword evidence="5" id="KW-1185">Reference proteome</keyword>
<name>I0IDW2_PHYMF</name>
<evidence type="ECO:0000313" key="4">
    <source>
        <dbReference type="EMBL" id="BAM03450.1"/>
    </source>
</evidence>
<dbReference type="SUPFAM" id="SSF51445">
    <property type="entry name" value="(Trans)glycosidases"/>
    <property type="match status" value="1"/>
</dbReference>
<feature type="domain" description="Glycosyl hydrolase-like 10" evidence="3">
    <location>
        <begin position="31"/>
        <end position="315"/>
    </location>
</feature>
<proteinExistence type="predicted"/>
<dbReference type="Proteomes" id="UP000007881">
    <property type="component" value="Chromosome"/>
</dbReference>
<dbReference type="RefSeq" id="WP_014436669.1">
    <property type="nucleotide sequence ID" value="NC_017080.1"/>
</dbReference>
<dbReference type="InterPro" id="IPR017853">
    <property type="entry name" value="GH"/>
</dbReference>
<evidence type="ECO:0000313" key="5">
    <source>
        <dbReference type="Proteomes" id="UP000007881"/>
    </source>
</evidence>
<sequence>MHRLRLLHRAAAAAAAAVPLLATPAAAAPPEVRGTWMTTTANDALATPGNTAEAMERLRAIGLNTVYVEVWKNGYTQFPSETMEAAIGVARRPDLMPGHANHPGDAPGLDGPRDLLEETLIAAHRNQLLYIGWFEYGFMAAFKDTMNDLREQHPGWMTTTADGSLVSDQNPFVWMNPLRPECRDLLMGIVLDAVDRYDLDGVQLDDRIAWPVTMGYDDYTVAAYKEEHGGKAPPADARDPAWVAWRAEKVGEFAERFHEELKAKRPNLIVSISPAVYPWSLENYACDWRDWSRRGLMDEYVPQVYRTTFKRVSEDWPVQLRAVGSRRTDDLIGGFRINGDGPDTPWAEYEKKLDLVRRRGGGGHVHWFSRGVLETYPAELTAYYDVENAGHAASPMLPADWRPAPVVAERSGGAWHADVAEAGDFRVIARRGDVWSVVDTARLGAGTHELDAPADAEAVELLVDRRRAPRRP</sequence>
<feature type="signal peptide" evidence="2">
    <location>
        <begin position="1"/>
        <end position="27"/>
    </location>
</feature>
<dbReference type="eggNOG" id="COG1649">
    <property type="taxonomic scope" value="Bacteria"/>
</dbReference>
<dbReference type="InterPro" id="IPR052177">
    <property type="entry name" value="Divisome_Glycosyl_Hydrolase"/>
</dbReference>
<protein>
    <recommendedName>
        <fullName evidence="3">Glycosyl hydrolase-like 10 domain-containing protein</fullName>
    </recommendedName>
</protein>
<dbReference type="PANTHER" id="PTHR43405">
    <property type="entry name" value="GLYCOSYL HYDROLASE DIGH"/>
    <property type="match status" value="1"/>
</dbReference>
<organism evidence="4 5">
    <name type="scientific">Phycisphaera mikurensis (strain NBRC 102666 / KCTC 22515 / FYK2301M01)</name>
    <dbReference type="NCBI Taxonomy" id="1142394"/>
    <lineage>
        <taxon>Bacteria</taxon>
        <taxon>Pseudomonadati</taxon>
        <taxon>Planctomycetota</taxon>
        <taxon>Phycisphaerae</taxon>
        <taxon>Phycisphaerales</taxon>
        <taxon>Phycisphaeraceae</taxon>
        <taxon>Phycisphaera</taxon>
    </lineage>
</organism>
<feature type="chain" id="PRO_5003629614" description="Glycosyl hydrolase-like 10 domain-containing protein" evidence="2">
    <location>
        <begin position="28"/>
        <end position="472"/>
    </location>
</feature>
<evidence type="ECO:0000259" key="3">
    <source>
        <dbReference type="Pfam" id="PF02638"/>
    </source>
</evidence>
<evidence type="ECO:0000256" key="2">
    <source>
        <dbReference type="SAM" id="SignalP"/>
    </source>
</evidence>
<gene>
    <name evidence="4" type="ordered locus">PSMK_12910</name>
</gene>
<dbReference type="HOGENOM" id="CLU_029517_1_1_0"/>
<dbReference type="PANTHER" id="PTHR43405:SF1">
    <property type="entry name" value="GLYCOSYL HYDROLASE DIGH"/>
    <property type="match status" value="1"/>
</dbReference>
<dbReference type="AlphaFoldDB" id="I0IDW2"/>
<dbReference type="STRING" id="1142394.PSMK_12910"/>
<dbReference type="KEGG" id="phm:PSMK_12910"/>
<dbReference type="Gene3D" id="3.20.20.80">
    <property type="entry name" value="Glycosidases"/>
    <property type="match status" value="1"/>
</dbReference>
<dbReference type="EMBL" id="AP012338">
    <property type="protein sequence ID" value="BAM03450.1"/>
    <property type="molecule type" value="Genomic_DNA"/>
</dbReference>
<accession>I0IDW2</accession>
<dbReference type="Pfam" id="PF02638">
    <property type="entry name" value="GHL10"/>
    <property type="match status" value="1"/>
</dbReference>
<evidence type="ECO:0000256" key="1">
    <source>
        <dbReference type="ARBA" id="ARBA00022729"/>
    </source>
</evidence>
<dbReference type="InterPro" id="IPR003790">
    <property type="entry name" value="GHL10"/>
</dbReference>